<dbReference type="InterPro" id="IPR003593">
    <property type="entry name" value="AAA+_ATPase"/>
</dbReference>
<evidence type="ECO:0000256" key="6">
    <source>
        <dbReference type="ARBA" id="ARBA00022833"/>
    </source>
</evidence>
<dbReference type="GO" id="GO:0016787">
    <property type="term" value="F:hydrolase activity"/>
    <property type="evidence" value="ECO:0007669"/>
    <property type="project" value="UniProtKB-KW"/>
</dbReference>
<dbReference type="InterPro" id="IPR004504">
    <property type="entry name" value="DNA_repair_RadA"/>
</dbReference>
<dbReference type="SUPFAM" id="SSF54211">
    <property type="entry name" value="Ribosomal protein S5 domain 2-like"/>
    <property type="match status" value="1"/>
</dbReference>
<organism evidence="15 16">
    <name type="scientific">Candidatus Borkfalkia excrementigallinarum</name>
    <dbReference type="NCBI Taxonomy" id="2838506"/>
    <lineage>
        <taxon>Bacteria</taxon>
        <taxon>Bacillati</taxon>
        <taxon>Bacillota</taxon>
        <taxon>Clostridia</taxon>
        <taxon>Christensenellales</taxon>
        <taxon>Christensenellaceae</taxon>
        <taxon>Candidatus Borkfalkia</taxon>
    </lineage>
</organism>
<evidence type="ECO:0000256" key="1">
    <source>
        <dbReference type="ARBA" id="ARBA00022723"/>
    </source>
</evidence>
<dbReference type="FunFam" id="3.40.50.300:FF:000050">
    <property type="entry name" value="DNA repair protein RadA"/>
    <property type="match status" value="1"/>
</dbReference>
<evidence type="ECO:0000256" key="3">
    <source>
        <dbReference type="ARBA" id="ARBA00022763"/>
    </source>
</evidence>
<feature type="binding site" evidence="11">
    <location>
        <begin position="98"/>
        <end position="105"/>
    </location>
    <ligand>
        <name>ATP</name>
        <dbReference type="ChEBI" id="CHEBI:30616"/>
    </ligand>
</feature>
<reference evidence="15" key="2">
    <citation type="submission" date="2021-04" db="EMBL/GenBank/DDBJ databases">
        <authorList>
            <person name="Gilroy R."/>
        </authorList>
    </citation>
    <scope>NUCLEOTIDE SEQUENCE</scope>
    <source>
        <strain evidence="15">1345</strain>
    </source>
</reference>
<dbReference type="GO" id="GO:0005524">
    <property type="term" value="F:ATP binding"/>
    <property type="evidence" value="ECO:0007669"/>
    <property type="project" value="UniProtKB-UniRule"/>
</dbReference>
<name>A0A9D2CSA0_9FIRM</name>
<keyword evidence="7 11" id="KW-0067">ATP-binding</keyword>
<evidence type="ECO:0000256" key="12">
    <source>
        <dbReference type="NCBIfam" id="TIGR00416"/>
    </source>
</evidence>
<evidence type="ECO:0000256" key="11">
    <source>
        <dbReference type="HAMAP-Rule" id="MF_01498"/>
    </source>
</evidence>
<keyword evidence="2 11" id="KW-0547">Nucleotide-binding</keyword>
<gene>
    <name evidence="11 15" type="primary">radA</name>
    <name evidence="15" type="ORF">H9729_04660</name>
</gene>
<dbReference type="GO" id="GO:0140664">
    <property type="term" value="F:ATP-dependent DNA damage sensor activity"/>
    <property type="evidence" value="ECO:0007669"/>
    <property type="project" value="InterPro"/>
</dbReference>
<dbReference type="InterPro" id="IPR014721">
    <property type="entry name" value="Ribsml_uS5_D2-typ_fold_subgr"/>
</dbReference>
<evidence type="ECO:0000256" key="2">
    <source>
        <dbReference type="ARBA" id="ARBA00022741"/>
    </source>
</evidence>
<comment type="function">
    <text evidence="13">DNA-dependent ATPase involved in processing of recombination intermediates, plays a role in repairing DNA breaks. Stimulates the branch migration of RecA-mediated strand transfer reactions, allowing the 3' invading strand to extend heteroduplex DNA faster. Binds ssDNA in the presence of ADP but not other nucleotides, has ATPase activity that is stimulated by ssDNA and various branched DNA structures, but inhibited by SSB. Does not have RecA's homology-searching function.</text>
</comment>
<evidence type="ECO:0000256" key="4">
    <source>
        <dbReference type="ARBA" id="ARBA00022771"/>
    </source>
</evidence>
<evidence type="ECO:0000256" key="5">
    <source>
        <dbReference type="ARBA" id="ARBA00022801"/>
    </source>
</evidence>
<dbReference type="Pfam" id="PF13481">
    <property type="entry name" value="AAA_25"/>
    <property type="match status" value="1"/>
</dbReference>
<evidence type="ECO:0000256" key="8">
    <source>
        <dbReference type="ARBA" id="ARBA00023016"/>
    </source>
</evidence>
<dbReference type="InterPro" id="IPR020588">
    <property type="entry name" value="RecA_ATP-bd"/>
</dbReference>
<sequence>MAKSRSVYVCSECGAQSPQWLGKCPGCGKFGTLVEELAEAAPAAKKEPKRERSALSARPVPLHEVREEKFERVSSGIAELDTVLGGGIVPGSLVLIGGDPGIGKSTLLTEVSAHLSKAQKVLYVSAEESCSQVKMRCSRLKLDSSNLFLLNETCLEDIEEAITDEKFVVIDSIQAVYTSELSSAAGSVGQVRECAGKLQRIAKSRNITFFIVGHVTKEGALAGPKVLEHIMDTVLYFEGEREENFKILRAYKNRFGSVQEVGVFEMTGEGIYGVSDYSGIFLSETRGEAAGSCVTPSETGNRCMMVEIQTLMAKTAYGLPRRMPLGVDYNKLVLLIAVLEKRCGLPFFNQDVYLNAMGGIKLNEPAVDLAICAALAGGYKNTPIDKDTAVFGEVGLTGEVRGVTFAEKRVNECVKMGFKRVVFPAKNFKSVKKFEKQIELLPVQYVGQMIKKLFPDGEKSAHAPQFLPENE</sequence>
<keyword evidence="3 11" id="KW-0227">DNA damage</keyword>
<dbReference type="Gene3D" id="3.40.50.300">
    <property type="entry name" value="P-loop containing nucleotide triphosphate hydrolases"/>
    <property type="match status" value="1"/>
</dbReference>
<keyword evidence="4 13" id="KW-0863">Zinc-finger</keyword>
<reference evidence="15" key="1">
    <citation type="journal article" date="2021" name="PeerJ">
        <title>Extensive microbial diversity within the chicken gut microbiome revealed by metagenomics and culture.</title>
        <authorList>
            <person name="Gilroy R."/>
            <person name="Ravi A."/>
            <person name="Getino M."/>
            <person name="Pursley I."/>
            <person name="Horton D.L."/>
            <person name="Alikhan N.F."/>
            <person name="Baker D."/>
            <person name="Gharbi K."/>
            <person name="Hall N."/>
            <person name="Watson M."/>
            <person name="Adriaenssens E.M."/>
            <person name="Foster-Nyarko E."/>
            <person name="Jarju S."/>
            <person name="Secka A."/>
            <person name="Antonio M."/>
            <person name="Oren A."/>
            <person name="Chaudhuri R.R."/>
            <person name="La Ragione R."/>
            <person name="Hildebrand F."/>
            <person name="Pallen M.J."/>
        </authorList>
    </citation>
    <scope>NUCLEOTIDE SEQUENCE</scope>
    <source>
        <strain evidence="15">1345</strain>
    </source>
</reference>
<comment type="domain">
    <text evidence="11">The middle region has homology to RecA with ATPase motifs including the RadA KNRFG motif, while the C-terminus is homologous to Lon protease.</text>
</comment>
<dbReference type="InterPro" id="IPR020568">
    <property type="entry name" value="Ribosomal_Su5_D2-typ_SF"/>
</dbReference>
<keyword evidence="10 11" id="KW-0234">DNA repair</keyword>
<comment type="function">
    <text evidence="11">Plays a role in repairing double-strand DNA breaks, probably involving stabilizing or processing branched DNA or blocked replication forks.</text>
</comment>
<evidence type="ECO:0000256" key="9">
    <source>
        <dbReference type="ARBA" id="ARBA00023125"/>
    </source>
</evidence>
<evidence type="ECO:0000256" key="7">
    <source>
        <dbReference type="ARBA" id="ARBA00022840"/>
    </source>
</evidence>
<dbReference type="HAMAP" id="MF_01498">
    <property type="entry name" value="RadA_bact"/>
    <property type="match status" value="1"/>
</dbReference>
<keyword evidence="5" id="KW-0378">Hydrolase</keyword>
<keyword evidence="1 11" id="KW-0479">Metal-binding</keyword>
<dbReference type="GO" id="GO:0003684">
    <property type="term" value="F:damaged DNA binding"/>
    <property type="evidence" value="ECO:0007669"/>
    <property type="project" value="InterPro"/>
</dbReference>
<dbReference type="NCBIfam" id="TIGR00416">
    <property type="entry name" value="sms"/>
    <property type="match status" value="1"/>
</dbReference>
<dbReference type="SUPFAM" id="SSF52540">
    <property type="entry name" value="P-loop containing nucleoside triphosphate hydrolases"/>
    <property type="match status" value="1"/>
</dbReference>
<evidence type="ECO:0000256" key="10">
    <source>
        <dbReference type="ARBA" id="ARBA00023204"/>
    </source>
</evidence>
<dbReference type="GO" id="GO:0005829">
    <property type="term" value="C:cytosol"/>
    <property type="evidence" value="ECO:0007669"/>
    <property type="project" value="TreeGrafter"/>
</dbReference>
<dbReference type="PANTHER" id="PTHR32472">
    <property type="entry name" value="DNA REPAIR PROTEIN RADA"/>
    <property type="match status" value="1"/>
</dbReference>
<dbReference type="InterPro" id="IPR027417">
    <property type="entry name" value="P-loop_NTPase"/>
</dbReference>
<evidence type="ECO:0000259" key="14">
    <source>
        <dbReference type="PROSITE" id="PS50162"/>
    </source>
</evidence>
<feature type="region of interest" description="Lon-protease-like" evidence="11">
    <location>
        <begin position="351"/>
        <end position="471"/>
    </location>
</feature>
<evidence type="ECO:0000313" key="15">
    <source>
        <dbReference type="EMBL" id="HIY96960.1"/>
    </source>
</evidence>
<dbReference type="Gene3D" id="3.30.230.10">
    <property type="match status" value="1"/>
</dbReference>
<feature type="domain" description="RecA family profile 1" evidence="14">
    <location>
        <begin position="69"/>
        <end position="215"/>
    </location>
</feature>
<evidence type="ECO:0000313" key="16">
    <source>
        <dbReference type="Proteomes" id="UP000886750"/>
    </source>
</evidence>
<accession>A0A9D2CSA0</accession>
<comment type="similarity">
    <text evidence="11 13">Belongs to the RecA family. RadA subfamily.</text>
</comment>
<dbReference type="GO" id="GO:0008270">
    <property type="term" value="F:zinc ion binding"/>
    <property type="evidence" value="ECO:0007669"/>
    <property type="project" value="UniProtKB-KW"/>
</dbReference>
<proteinExistence type="inferred from homology"/>
<dbReference type="CDD" id="cd01121">
    <property type="entry name" value="RadA_SMS_N"/>
    <property type="match status" value="1"/>
</dbReference>
<keyword evidence="9 11" id="KW-0238">DNA-binding</keyword>
<protein>
    <recommendedName>
        <fullName evidence="11 12">DNA repair protein RadA</fullName>
    </recommendedName>
</protein>
<dbReference type="PROSITE" id="PS50162">
    <property type="entry name" value="RECA_2"/>
    <property type="match status" value="1"/>
</dbReference>
<comment type="caution">
    <text evidence="15">The sequence shown here is derived from an EMBL/GenBank/DDBJ whole genome shotgun (WGS) entry which is preliminary data.</text>
</comment>
<dbReference type="EMBL" id="DXCQ01000035">
    <property type="protein sequence ID" value="HIY96960.1"/>
    <property type="molecule type" value="Genomic_DNA"/>
</dbReference>
<keyword evidence="8 11" id="KW-0346">Stress response</keyword>
<dbReference type="PANTHER" id="PTHR32472:SF10">
    <property type="entry name" value="DNA REPAIR PROTEIN RADA-LIKE PROTEIN"/>
    <property type="match status" value="1"/>
</dbReference>
<evidence type="ECO:0000256" key="13">
    <source>
        <dbReference type="RuleBase" id="RU003555"/>
    </source>
</evidence>
<feature type="short sequence motif" description="RadA KNRFG motif" evidence="11">
    <location>
        <begin position="252"/>
        <end position="256"/>
    </location>
</feature>
<dbReference type="Pfam" id="PF18073">
    <property type="entry name" value="Zn_ribbon_LapB"/>
    <property type="match status" value="1"/>
</dbReference>
<dbReference type="PRINTS" id="PR01874">
    <property type="entry name" value="DNAREPAIRADA"/>
</dbReference>
<dbReference type="Proteomes" id="UP000886750">
    <property type="component" value="Unassembled WGS sequence"/>
</dbReference>
<dbReference type="SMART" id="SM00382">
    <property type="entry name" value="AAA"/>
    <property type="match status" value="1"/>
</dbReference>
<dbReference type="AlphaFoldDB" id="A0A9D2CSA0"/>
<dbReference type="GO" id="GO:0000725">
    <property type="term" value="P:recombinational repair"/>
    <property type="evidence" value="ECO:0007669"/>
    <property type="project" value="UniProtKB-UniRule"/>
</dbReference>
<keyword evidence="6 13" id="KW-0862">Zinc</keyword>
<dbReference type="Pfam" id="PF13541">
    <property type="entry name" value="ChlI"/>
    <property type="match status" value="1"/>
</dbReference>
<dbReference type="InterPro" id="IPR041166">
    <property type="entry name" value="Rubredoxin_2"/>
</dbReference>